<sequence>MDHVLVTLDIRIDQVRDFKQKNTIKEFILTNGGHERGGLARFRVVEHRKKLSIFVSMKRIYEIKWLFDMITN</sequence>
<accession>A0A3M7TA71</accession>
<name>A0A3M7TA71_BRAPC</name>
<evidence type="ECO:0000313" key="1">
    <source>
        <dbReference type="EMBL" id="RNA45004.1"/>
    </source>
</evidence>
<dbReference type="AlphaFoldDB" id="A0A3M7TA71"/>
<keyword evidence="2" id="KW-1185">Reference proteome</keyword>
<protein>
    <submittedName>
        <fullName evidence="1">Uncharacterized protein</fullName>
    </submittedName>
</protein>
<dbReference type="EMBL" id="REGN01000041">
    <property type="protein sequence ID" value="RNA45004.1"/>
    <property type="molecule type" value="Genomic_DNA"/>
</dbReference>
<reference evidence="1 2" key="1">
    <citation type="journal article" date="2018" name="Sci. Rep.">
        <title>Genomic signatures of local adaptation to the degree of environmental predictability in rotifers.</title>
        <authorList>
            <person name="Franch-Gras L."/>
            <person name="Hahn C."/>
            <person name="Garcia-Roger E.M."/>
            <person name="Carmona M.J."/>
            <person name="Serra M."/>
            <person name="Gomez A."/>
        </authorList>
    </citation>
    <scope>NUCLEOTIDE SEQUENCE [LARGE SCALE GENOMIC DNA]</scope>
    <source>
        <strain evidence="1">HYR1</strain>
    </source>
</reference>
<comment type="caution">
    <text evidence="1">The sequence shown here is derived from an EMBL/GenBank/DDBJ whole genome shotgun (WGS) entry which is preliminary data.</text>
</comment>
<gene>
    <name evidence="1" type="ORF">BpHYR1_042316</name>
</gene>
<dbReference type="Proteomes" id="UP000276133">
    <property type="component" value="Unassembled WGS sequence"/>
</dbReference>
<evidence type="ECO:0000313" key="2">
    <source>
        <dbReference type="Proteomes" id="UP000276133"/>
    </source>
</evidence>
<dbReference type="OrthoDB" id="10197534at2759"/>
<proteinExistence type="predicted"/>
<organism evidence="1 2">
    <name type="scientific">Brachionus plicatilis</name>
    <name type="common">Marine rotifer</name>
    <name type="synonym">Brachionus muelleri</name>
    <dbReference type="NCBI Taxonomy" id="10195"/>
    <lineage>
        <taxon>Eukaryota</taxon>
        <taxon>Metazoa</taxon>
        <taxon>Spiralia</taxon>
        <taxon>Gnathifera</taxon>
        <taxon>Rotifera</taxon>
        <taxon>Eurotatoria</taxon>
        <taxon>Monogononta</taxon>
        <taxon>Pseudotrocha</taxon>
        <taxon>Ploima</taxon>
        <taxon>Brachionidae</taxon>
        <taxon>Brachionus</taxon>
    </lineage>
</organism>